<organism evidence="1 2">
    <name type="scientific">Pseudochrobactrum saccharolyticum</name>
    <dbReference type="NCBI Taxonomy" id="354352"/>
    <lineage>
        <taxon>Bacteria</taxon>
        <taxon>Pseudomonadati</taxon>
        <taxon>Pseudomonadota</taxon>
        <taxon>Alphaproteobacteria</taxon>
        <taxon>Hyphomicrobiales</taxon>
        <taxon>Brucellaceae</taxon>
        <taxon>Pseudochrobactrum</taxon>
    </lineage>
</organism>
<accession>A0A7W8AFU2</accession>
<dbReference type="RefSeq" id="WP_075654559.1">
    <property type="nucleotide sequence ID" value="NZ_JACHIL010000001.1"/>
</dbReference>
<name>A0A7W8AFU2_9HYPH</name>
<proteinExistence type="predicted"/>
<evidence type="ECO:0000313" key="2">
    <source>
        <dbReference type="Proteomes" id="UP000531231"/>
    </source>
</evidence>
<dbReference type="Pfam" id="PF09550">
    <property type="entry name" value="Phage_TAC_6"/>
    <property type="match status" value="1"/>
</dbReference>
<keyword evidence="2" id="KW-1185">Reference proteome</keyword>
<comment type="caution">
    <text evidence="1">The sequence shown here is derived from an EMBL/GenBank/DDBJ whole genome shotgun (WGS) entry which is preliminary data.</text>
</comment>
<evidence type="ECO:0000313" key="1">
    <source>
        <dbReference type="EMBL" id="MBB5089523.1"/>
    </source>
</evidence>
<reference evidence="1 2" key="1">
    <citation type="submission" date="2020-08" db="EMBL/GenBank/DDBJ databases">
        <title>Genomic Encyclopedia of Type Strains, Phase IV (KMG-IV): sequencing the most valuable type-strain genomes for metagenomic binning, comparative biology and taxonomic classification.</title>
        <authorList>
            <person name="Goeker M."/>
        </authorList>
    </citation>
    <scope>NUCLEOTIDE SEQUENCE [LARGE SCALE GENOMIC DNA]</scope>
    <source>
        <strain evidence="1 2">DSM 25620</strain>
    </source>
</reference>
<dbReference type="InterPro" id="IPR019056">
    <property type="entry name" value="Phage_TAC_6"/>
</dbReference>
<sequence>MSFPWDALMHFGMGQLRLSSRDFWQLSLPEIRALSQSMRGGRKAPPRDVLNTLMRAFPDGGS</sequence>
<dbReference type="Proteomes" id="UP000531231">
    <property type="component" value="Unassembled WGS sequence"/>
</dbReference>
<dbReference type="EMBL" id="JACHIL010000001">
    <property type="protein sequence ID" value="MBB5089523.1"/>
    <property type="molecule type" value="Genomic_DNA"/>
</dbReference>
<gene>
    <name evidence="1" type="ORF">HNQ68_000035</name>
</gene>
<dbReference type="AlphaFoldDB" id="A0A7W8AFU2"/>
<protein>
    <submittedName>
        <fullName evidence="1">Putative phage protein (TIGR02216 family)</fullName>
    </submittedName>
</protein>